<name>A0A1W1H5D3_9BACT</name>
<sequence>MDRLLCFAQKVRDKKDLSKNQEYLEKEKFIDVIFAEYLESYKLLVGFSDGTERIIDFSDFLKTSLNPLIRKYLDIVKFKNFTTEYGDLFWDDYELCFPVIDFI</sequence>
<gene>
    <name evidence="1" type="ORF">MTBBW1_1060005</name>
</gene>
<dbReference type="RefSeq" id="WP_080804126.1">
    <property type="nucleotide sequence ID" value="NZ_LT828545.1"/>
</dbReference>
<evidence type="ECO:0008006" key="3">
    <source>
        <dbReference type="Google" id="ProtNLM"/>
    </source>
</evidence>
<dbReference type="Gene3D" id="3.30.2020.10">
    <property type="entry name" value="NE0471-like N-terminal domain"/>
    <property type="match status" value="1"/>
</dbReference>
<dbReference type="Proteomes" id="UP000191931">
    <property type="component" value="Unassembled WGS sequence"/>
</dbReference>
<reference evidence="1 2" key="1">
    <citation type="submission" date="2017-03" db="EMBL/GenBank/DDBJ databases">
        <authorList>
            <person name="Afonso C.L."/>
            <person name="Miller P.J."/>
            <person name="Scott M.A."/>
            <person name="Spackman E."/>
            <person name="Goraichik I."/>
            <person name="Dimitrov K.M."/>
            <person name="Suarez D.L."/>
            <person name="Swayne D.E."/>
        </authorList>
    </citation>
    <scope>NUCLEOTIDE SEQUENCE [LARGE SCALE GENOMIC DNA]</scope>
    <source>
        <strain evidence="1">PRJEB14757</strain>
    </source>
</reference>
<dbReference type="InterPro" id="IPR036782">
    <property type="entry name" value="NE0471-like_N"/>
</dbReference>
<dbReference type="OrthoDB" id="1369138at2"/>
<accession>A0A1W1H5D3</accession>
<dbReference type="SUPFAM" id="SSF143880">
    <property type="entry name" value="NE0471 N-terminal domain-like"/>
    <property type="match status" value="1"/>
</dbReference>
<dbReference type="AlphaFoldDB" id="A0A1W1H5D3"/>
<protein>
    <recommendedName>
        <fullName evidence="3">DUF2442 domain-containing protein</fullName>
    </recommendedName>
</protein>
<evidence type="ECO:0000313" key="1">
    <source>
        <dbReference type="EMBL" id="SLM27654.1"/>
    </source>
</evidence>
<dbReference type="Pfam" id="PF10387">
    <property type="entry name" value="DUF2442"/>
    <property type="match status" value="1"/>
</dbReference>
<proteinExistence type="predicted"/>
<keyword evidence="2" id="KW-1185">Reference proteome</keyword>
<dbReference type="InterPro" id="IPR018841">
    <property type="entry name" value="DUF2442"/>
</dbReference>
<organism evidence="1 2">
    <name type="scientific">Desulfamplus magnetovallimortis</name>
    <dbReference type="NCBI Taxonomy" id="1246637"/>
    <lineage>
        <taxon>Bacteria</taxon>
        <taxon>Pseudomonadati</taxon>
        <taxon>Thermodesulfobacteriota</taxon>
        <taxon>Desulfobacteria</taxon>
        <taxon>Desulfobacterales</taxon>
        <taxon>Desulfobacteraceae</taxon>
        <taxon>Desulfamplus</taxon>
    </lineage>
</organism>
<dbReference type="EMBL" id="FWEV01000009">
    <property type="protein sequence ID" value="SLM27654.1"/>
    <property type="molecule type" value="Genomic_DNA"/>
</dbReference>
<evidence type="ECO:0000313" key="2">
    <source>
        <dbReference type="Proteomes" id="UP000191931"/>
    </source>
</evidence>
<dbReference type="STRING" id="1246637.MTBBW1_1060005"/>